<dbReference type="AlphaFoldDB" id="A0A0F9VRR6"/>
<organism evidence="1">
    <name type="scientific">marine sediment metagenome</name>
    <dbReference type="NCBI Taxonomy" id="412755"/>
    <lineage>
        <taxon>unclassified sequences</taxon>
        <taxon>metagenomes</taxon>
        <taxon>ecological metagenomes</taxon>
    </lineage>
</organism>
<dbReference type="EMBL" id="LAZR01000298">
    <property type="protein sequence ID" value="KKN76181.1"/>
    <property type="molecule type" value="Genomic_DNA"/>
</dbReference>
<name>A0A0F9VRR6_9ZZZZ</name>
<comment type="caution">
    <text evidence="1">The sequence shown here is derived from an EMBL/GenBank/DDBJ whole genome shotgun (WGS) entry which is preliminary data.</text>
</comment>
<accession>A0A0F9VRR6</accession>
<sequence>MERDEFGLVKCKYCGSTDGAADEVCNYCFMIHQDDKKEDE</sequence>
<gene>
    <name evidence="1" type="ORF">LCGC14_0372070</name>
</gene>
<reference evidence="1" key="1">
    <citation type="journal article" date="2015" name="Nature">
        <title>Complex archaea that bridge the gap between prokaryotes and eukaryotes.</title>
        <authorList>
            <person name="Spang A."/>
            <person name="Saw J.H."/>
            <person name="Jorgensen S.L."/>
            <person name="Zaremba-Niedzwiedzka K."/>
            <person name="Martijn J."/>
            <person name="Lind A.E."/>
            <person name="van Eijk R."/>
            <person name="Schleper C."/>
            <person name="Guy L."/>
            <person name="Ettema T.J."/>
        </authorList>
    </citation>
    <scope>NUCLEOTIDE SEQUENCE</scope>
</reference>
<proteinExistence type="predicted"/>
<evidence type="ECO:0000313" key="1">
    <source>
        <dbReference type="EMBL" id="KKN76181.1"/>
    </source>
</evidence>
<protein>
    <submittedName>
        <fullName evidence="1">Uncharacterized protein</fullName>
    </submittedName>
</protein>